<dbReference type="Pfam" id="PF00106">
    <property type="entry name" value="adh_short"/>
    <property type="match status" value="1"/>
</dbReference>
<name>A0AAV1IBK2_9CHLO</name>
<dbReference type="AlphaFoldDB" id="A0AAV1IBK2"/>
<dbReference type="InterPro" id="IPR002347">
    <property type="entry name" value="SDR_fam"/>
</dbReference>
<evidence type="ECO:0000256" key="1">
    <source>
        <dbReference type="ARBA" id="ARBA00023002"/>
    </source>
</evidence>
<dbReference type="PANTHER" id="PTHR43157:SF31">
    <property type="entry name" value="PHOSPHATIDYLINOSITOL-GLYCAN BIOSYNTHESIS CLASS F PROTEIN"/>
    <property type="match status" value="1"/>
</dbReference>
<dbReference type="InterPro" id="IPR036291">
    <property type="entry name" value="NAD(P)-bd_dom_sf"/>
</dbReference>
<sequence>MSAATSSWTTDAIPDLSGKTFLVTGANAGLGYEASKELARKNGHVVMAVRDAEKGDEALRMIRKEIGGGGKMDLMMVDMADFGSVKRFAEEYKSKGFPIHGLINNAGIFLVKPETTADGFEITTKTNHFGPVLLTLLLLDVVKKSAPSRLIWVGSPAEAFGSPDWTDLKGAKDTSSDMDMYGRTKLFNIMSSMEFNRRLQGSHVESFSCHPGVAKTDLYAPGKMDKDKLTSKVIDTTQKFAGQSQERGALSLLMTATEPSLTGKGGTNWGPNTLNMNNTTERGTSSEEPWDDAATSRLLNETIRILEETTGDKLPVP</sequence>
<dbReference type="Gene3D" id="3.40.50.720">
    <property type="entry name" value="NAD(P)-binding Rossmann-like Domain"/>
    <property type="match status" value="1"/>
</dbReference>
<feature type="compositionally biased region" description="Polar residues" evidence="2">
    <location>
        <begin position="269"/>
        <end position="287"/>
    </location>
</feature>
<protein>
    <submittedName>
        <fullName evidence="3">Uncharacterized protein</fullName>
    </submittedName>
</protein>
<reference evidence="3 4" key="1">
    <citation type="submission" date="2023-10" db="EMBL/GenBank/DDBJ databases">
        <authorList>
            <person name="Maclean D."/>
            <person name="Macfadyen A."/>
        </authorList>
    </citation>
    <scope>NUCLEOTIDE SEQUENCE [LARGE SCALE GENOMIC DNA]</scope>
</reference>
<dbReference type="PRINTS" id="PR00081">
    <property type="entry name" value="GDHRDH"/>
</dbReference>
<evidence type="ECO:0000256" key="2">
    <source>
        <dbReference type="SAM" id="MobiDB-lite"/>
    </source>
</evidence>
<dbReference type="EMBL" id="CAUYUE010000010">
    <property type="protein sequence ID" value="CAK0784487.1"/>
    <property type="molecule type" value="Genomic_DNA"/>
</dbReference>
<dbReference type="PANTHER" id="PTHR43157">
    <property type="entry name" value="PHOSPHATIDYLINOSITOL-GLYCAN BIOSYNTHESIS CLASS F PROTEIN-RELATED"/>
    <property type="match status" value="1"/>
</dbReference>
<accession>A0AAV1IBK2</accession>
<comment type="caution">
    <text evidence="3">The sequence shown here is derived from an EMBL/GenBank/DDBJ whole genome shotgun (WGS) entry which is preliminary data.</text>
</comment>
<evidence type="ECO:0000313" key="4">
    <source>
        <dbReference type="Proteomes" id="UP001314263"/>
    </source>
</evidence>
<evidence type="ECO:0000313" key="3">
    <source>
        <dbReference type="EMBL" id="CAK0784487.1"/>
    </source>
</evidence>
<keyword evidence="4" id="KW-1185">Reference proteome</keyword>
<proteinExistence type="predicted"/>
<keyword evidence="1" id="KW-0560">Oxidoreductase</keyword>
<feature type="region of interest" description="Disordered" evidence="2">
    <location>
        <begin position="261"/>
        <end position="292"/>
    </location>
</feature>
<dbReference type="Proteomes" id="UP001314263">
    <property type="component" value="Unassembled WGS sequence"/>
</dbReference>
<organism evidence="3 4">
    <name type="scientific">Coccomyxa viridis</name>
    <dbReference type="NCBI Taxonomy" id="1274662"/>
    <lineage>
        <taxon>Eukaryota</taxon>
        <taxon>Viridiplantae</taxon>
        <taxon>Chlorophyta</taxon>
        <taxon>core chlorophytes</taxon>
        <taxon>Trebouxiophyceae</taxon>
        <taxon>Trebouxiophyceae incertae sedis</taxon>
        <taxon>Coccomyxaceae</taxon>
        <taxon>Coccomyxa</taxon>
    </lineage>
</organism>
<gene>
    <name evidence="3" type="ORF">CVIRNUC_007691</name>
</gene>
<dbReference type="SUPFAM" id="SSF51735">
    <property type="entry name" value="NAD(P)-binding Rossmann-fold domains"/>
    <property type="match status" value="1"/>
</dbReference>
<dbReference type="GO" id="GO:0016491">
    <property type="term" value="F:oxidoreductase activity"/>
    <property type="evidence" value="ECO:0007669"/>
    <property type="project" value="UniProtKB-KW"/>
</dbReference>